<evidence type="ECO:0000313" key="1">
    <source>
        <dbReference type="EMBL" id="SUH09438.1"/>
    </source>
</evidence>
<accession>A0A379VSC6</accession>
<sequence length="103" mass="11290">MAYLMVNPKSSWKIRFLGHVLQGREVWLNEGNLSLGEKGCDICIPLTINEKIILREQADSLFVDAGKARVRVNGRRFNPNKPLPSSGVLQVAGVAIAFGKTGL</sequence>
<reference evidence="1 2" key="1">
    <citation type="submission" date="2018-06" db="EMBL/GenBank/DDBJ databases">
        <authorList>
            <consortium name="Pathogen Informatics"/>
            <person name="Doyle S."/>
        </authorList>
    </citation>
    <scope>NUCLEOTIDE SEQUENCE [LARGE SCALE GENOMIC DNA]</scope>
    <source>
        <strain evidence="1 2">NCTC8256</strain>
    </source>
</reference>
<proteinExistence type="predicted"/>
<organism evidence="1 2">
    <name type="scientific">Salmonella enterica I</name>
    <dbReference type="NCBI Taxonomy" id="59201"/>
    <lineage>
        <taxon>Bacteria</taxon>
        <taxon>Pseudomonadati</taxon>
        <taxon>Pseudomonadota</taxon>
        <taxon>Gammaproteobacteria</taxon>
        <taxon>Enterobacterales</taxon>
        <taxon>Enterobacteriaceae</taxon>
        <taxon>Salmonella</taxon>
    </lineage>
</organism>
<gene>
    <name evidence="1" type="ORF">NCTC8256_03408</name>
</gene>
<protein>
    <submittedName>
        <fullName evidence="1">Type III secretion system protein SsaD</fullName>
    </submittedName>
</protein>
<dbReference type="AlphaFoldDB" id="A0A379VSC6"/>
<evidence type="ECO:0000313" key="2">
    <source>
        <dbReference type="Proteomes" id="UP000254346"/>
    </source>
</evidence>
<name>A0A379VSC6_SALET</name>
<dbReference type="EMBL" id="UGXR01000001">
    <property type="protein sequence ID" value="SUH09438.1"/>
    <property type="molecule type" value="Genomic_DNA"/>
</dbReference>
<dbReference type="Proteomes" id="UP000254346">
    <property type="component" value="Unassembled WGS sequence"/>
</dbReference>